<reference evidence="1 2" key="1">
    <citation type="submission" date="2021-06" db="EMBL/GenBank/DDBJ databases">
        <title>Caerostris extrusa draft genome.</title>
        <authorList>
            <person name="Kono N."/>
            <person name="Arakawa K."/>
        </authorList>
    </citation>
    <scope>NUCLEOTIDE SEQUENCE [LARGE SCALE GENOMIC DNA]</scope>
</reference>
<proteinExistence type="predicted"/>
<comment type="caution">
    <text evidence="1">The sequence shown here is derived from an EMBL/GenBank/DDBJ whole genome shotgun (WGS) entry which is preliminary data.</text>
</comment>
<accession>A0AAV4RHR6</accession>
<gene>
    <name evidence="1" type="ORF">CEXT_744631</name>
</gene>
<sequence>MAEIKHVRIFQRKYFSQKRTFLFLITHKGNTSPCVLEYTRKRTKSNACITNPIYRIPIQYPEDLISSILPDESLYRLPRTCSFEDKSLIKTAPGKMG</sequence>
<organism evidence="1 2">
    <name type="scientific">Caerostris extrusa</name>
    <name type="common">Bark spider</name>
    <name type="synonym">Caerostris bankana</name>
    <dbReference type="NCBI Taxonomy" id="172846"/>
    <lineage>
        <taxon>Eukaryota</taxon>
        <taxon>Metazoa</taxon>
        <taxon>Ecdysozoa</taxon>
        <taxon>Arthropoda</taxon>
        <taxon>Chelicerata</taxon>
        <taxon>Arachnida</taxon>
        <taxon>Araneae</taxon>
        <taxon>Araneomorphae</taxon>
        <taxon>Entelegynae</taxon>
        <taxon>Araneoidea</taxon>
        <taxon>Araneidae</taxon>
        <taxon>Caerostris</taxon>
    </lineage>
</organism>
<evidence type="ECO:0000313" key="2">
    <source>
        <dbReference type="Proteomes" id="UP001054945"/>
    </source>
</evidence>
<dbReference type="Proteomes" id="UP001054945">
    <property type="component" value="Unassembled WGS sequence"/>
</dbReference>
<dbReference type="EMBL" id="BPLR01007863">
    <property type="protein sequence ID" value="GIY20271.1"/>
    <property type="molecule type" value="Genomic_DNA"/>
</dbReference>
<protein>
    <submittedName>
        <fullName evidence="1">Uncharacterized protein</fullName>
    </submittedName>
</protein>
<keyword evidence="2" id="KW-1185">Reference proteome</keyword>
<name>A0AAV4RHR6_CAEEX</name>
<evidence type="ECO:0000313" key="1">
    <source>
        <dbReference type="EMBL" id="GIY20271.1"/>
    </source>
</evidence>
<dbReference type="AlphaFoldDB" id="A0AAV4RHR6"/>